<comment type="caution">
    <text evidence="3">The sequence shown here is derived from an EMBL/GenBank/DDBJ whole genome shotgun (WGS) entry which is preliminary data.</text>
</comment>
<organism evidence="3 4">
    <name type="scientific">Arabidopsis suecica</name>
    <name type="common">Swedish thale-cress</name>
    <name type="synonym">Cardaminopsis suecica</name>
    <dbReference type="NCBI Taxonomy" id="45249"/>
    <lineage>
        <taxon>Eukaryota</taxon>
        <taxon>Viridiplantae</taxon>
        <taxon>Streptophyta</taxon>
        <taxon>Embryophyta</taxon>
        <taxon>Tracheophyta</taxon>
        <taxon>Spermatophyta</taxon>
        <taxon>Magnoliopsida</taxon>
        <taxon>eudicotyledons</taxon>
        <taxon>Gunneridae</taxon>
        <taxon>Pentapetalae</taxon>
        <taxon>rosids</taxon>
        <taxon>malvids</taxon>
        <taxon>Brassicales</taxon>
        <taxon>Brassicaceae</taxon>
        <taxon>Camelineae</taxon>
        <taxon>Arabidopsis</taxon>
    </lineage>
</organism>
<proteinExistence type="predicted"/>
<dbReference type="InterPro" id="IPR052929">
    <property type="entry name" value="RNase_H-like_EbsB-rel"/>
</dbReference>
<evidence type="ECO:0000313" key="4">
    <source>
        <dbReference type="Proteomes" id="UP000694251"/>
    </source>
</evidence>
<dbReference type="EMBL" id="JAEFBJ010000006">
    <property type="protein sequence ID" value="KAG7599737.1"/>
    <property type="molecule type" value="Genomic_DNA"/>
</dbReference>
<evidence type="ECO:0000259" key="2">
    <source>
        <dbReference type="Pfam" id="PF13456"/>
    </source>
</evidence>
<feature type="compositionally biased region" description="Low complexity" evidence="1">
    <location>
        <begin position="36"/>
        <end position="55"/>
    </location>
</feature>
<sequence>MLPPPSSSSLHHHLHHSIVINSPPPSSSPSPPSSSPPSSSSSSSSPSSSSSSSSSKYLNEVDEETCVCCTDAAWNATSKAAGFGWTFSRSVGSPNEGSEANFHIRSALTAEATAIRYALQQALTLGIGKISIASDAKQVIEAINSENPPVELHGIHHVILALSLNFSAISFNFIPREHKM</sequence>
<evidence type="ECO:0000256" key="1">
    <source>
        <dbReference type="SAM" id="MobiDB-lite"/>
    </source>
</evidence>
<protein>
    <submittedName>
        <fullName evidence="3">Ribonuclease H domain</fullName>
    </submittedName>
</protein>
<dbReference type="InterPro" id="IPR044730">
    <property type="entry name" value="RNase_H-like_dom_plant"/>
</dbReference>
<dbReference type="CDD" id="cd06222">
    <property type="entry name" value="RNase_H_like"/>
    <property type="match status" value="1"/>
</dbReference>
<dbReference type="InterPro" id="IPR002156">
    <property type="entry name" value="RNaseH_domain"/>
</dbReference>
<gene>
    <name evidence="3" type="ORF">ISN44_As06g039130</name>
</gene>
<dbReference type="GO" id="GO:0003676">
    <property type="term" value="F:nucleic acid binding"/>
    <property type="evidence" value="ECO:0007669"/>
    <property type="project" value="InterPro"/>
</dbReference>
<keyword evidence="4" id="KW-1185">Reference proteome</keyword>
<evidence type="ECO:0000313" key="3">
    <source>
        <dbReference type="EMBL" id="KAG7599737.1"/>
    </source>
</evidence>
<dbReference type="AlphaFoldDB" id="A0A8T2CJT4"/>
<feature type="region of interest" description="Disordered" evidence="1">
    <location>
        <begin position="1"/>
        <end position="56"/>
    </location>
</feature>
<feature type="compositionally biased region" description="Pro residues" evidence="1">
    <location>
        <begin position="22"/>
        <end position="35"/>
    </location>
</feature>
<dbReference type="GO" id="GO:0004523">
    <property type="term" value="F:RNA-DNA hybrid ribonuclease activity"/>
    <property type="evidence" value="ECO:0007669"/>
    <property type="project" value="InterPro"/>
</dbReference>
<accession>A0A8T2CJT4</accession>
<reference evidence="3 4" key="1">
    <citation type="submission" date="2020-12" db="EMBL/GenBank/DDBJ databases">
        <title>Concerted genomic and epigenomic changes stabilize Arabidopsis allopolyploids.</title>
        <authorList>
            <person name="Chen Z."/>
        </authorList>
    </citation>
    <scope>NUCLEOTIDE SEQUENCE [LARGE SCALE GENOMIC DNA]</scope>
    <source>
        <strain evidence="3">As9502</strain>
        <tissue evidence="3">Leaf</tissue>
    </source>
</reference>
<name>A0A8T2CJT4_ARASU</name>
<dbReference type="Proteomes" id="UP000694251">
    <property type="component" value="Chromosome 6"/>
</dbReference>
<feature type="domain" description="RNase H type-1" evidence="2">
    <location>
        <begin position="70"/>
        <end position="177"/>
    </location>
</feature>
<dbReference type="Pfam" id="PF13456">
    <property type="entry name" value="RVT_3"/>
    <property type="match status" value="1"/>
</dbReference>
<dbReference type="PANTHER" id="PTHR47074:SF49">
    <property type="entry name" value="POLYNUCLEOTIDYL TRANSFERASE, RIBONUCLEASE H-LIKE SUPERFAMILY PROTEIN"/>
    <property type="match status" value="1"/>
</dbReference>
<dbReference type="OrthoDB" id="1113904at2759"/>
<dbReference type="PANTHER" id="PTHR47074">
    <property type="entry name" value="BNAC02G40300D PROTEIN"/>
    <property type="match status" value="1"/>
</dbReference>